<protein>
    <submittedName>
        <fullName evidence="1">Uncharacterized protein</fullName>
    </submittedName>
</protein>
<sequence length="267" mass="30033">MSPLAWIIQIEESPPSFLSHVKAGQLFAPSLSIYTKMRRLSQLESFMKTGVAPLVTLIADITLVQGSEAKSISYQKFNWQAKDSDSSCVDSTDPVNFVPTPSLFNEQLAIIPSETSTRVVLLNCFDEELALRSAFSTTYEILEAKYDANIKFDLDCYGSDPFKNSRGNIVRQIADTVVQSFISNWNDVTNLNAQSNESNPIELLLFLIGDLETYFLYHLGKLKYEIQCWLDPEREGPSWLEIASPASKDRKIAELWSQSRGIIEGLN</sequence>
<organism evidence="1 2">
    <name type="scientific">Botrytis paeoniae</name>
    <dbReference type="NCBI Taxonomy" id="278948"/>
    <lineage>
        <taxon>Eukaryota</taxon>
        <taxon>Fungi</taxon>
        <taxon>Dikarya</taxon>
        <taxon>Ascomycota</taxon>
        <taxon>Pezizomycotina</taxon>
        <taxon>Leotiomycetes</taxon>
        <taxon>Helotiales</taxon>
        <taxon>Sclerotiniaceae</taxon>
        <taxon>Botrytis</taxon>
    </lineage>
</organism>
<evidence type="ECO:0000313" key="2">
    <source>
        <dbReference type="Proteomes" id="UP000297910"/>
    </source>
</evidence>
<dbReference type="Proteomes" id="UP000297910">
    <property type="component" value="Unassembled WGS sequence"/>
</dbReference>
<evidence type="ECO:0000313" key="1">
    <source>
        <dbReference type="EMBL" id="TGO27685.1"/>
    </source>
</evidence>
<gene>
    <name evidence="1" type="ORF">BPAE_0038g00310</name>
</gene>
<dbReference type="AlphaFoldDB" id="A0A4Z1FT36"/>
<reference evidence="1 2" key="1">
    <citation type="submission" date="2017-12" db="EMBL/GenBank/DDBJ databases">
        <title>Comparative genomics of Botrytis spp.</title>
        <authorList>
            <person name="Valero-Jimenez C.A."/>
            <person name="Tapia P."/>
            <person name="Veloso J."/>
            <person name="Silva-Moreno E."/>
            <person name="Staats M."/>
            <person name="Valdes J.H."/>
            <person name="Van Kan J.A.L."/>
        </authorList>
    </citation>
    <scope>NUCLEOTIDE SEQUENCE [LARGE SCALE GENOMIC DNA]</scope>
    <source>
        <strain evidence="1 2">Bp0003</strain>
    </source>
</reference>
<proteinExistence type="predicted"/>
<comment type="caution">
    <text evidence="1">The sequence shown here is derived from an EMBL/GenBank/DDBJ whole genome shotgun (WGS) entry which is preliminary data.</text>
</comment>
<keyword evidence="2" id="KW-1185">Reference proteome</keyword>
<dbReference type="EMBL" id="PQXI01000038">
    <property type="protein sequence ID" value="TGO27685.1"/>
    <property type="molecule type" value="Genomic_DNA"/>
</dbReference>
<accession>A0A4Z1FT36</accession>
<name>A0A4Z1FT36_9HELO</name>